<protein>
    <submittedName>
        <fullName evidence="2">RCG43998</fullName>
    </submittedName>
</protein>
<reference evidence="3" key="1">
    <citation type="submission" date="2005-09" db="EMBL/GenBank/DDBJ databases">
        <authorList>
            <person name="Mural R.J."/>
            <person name="Li P.W."/>
            <person name="Adams M.D."/>
            <person name="Amanatides P.G."/>
            <person name="Baden-Tillson H."/>
            <person name="Barnstead M."/>
            <person name="Chin S.H."/>
            <person name="Dew I."/>
            <person name="Evans C.A."/>
            <person name="Ferriera S."/>
            <person name="Flanigan M."/>
            <person name="Fosler C."/>
            <person name="Glodek A."/>
            <person name="Gu Z."/>
            <person name="Holt R.A."/>
            <person name="Jennings D."/>
            <person name="Kraft C.L."/>
            <person name="Lu F."/>
            <person name="Nguyen T."/>
            <person name="Nusskern D.R."/>
            <person name="Pfannkoch C.M."/>
            <person name="Sitter C."/>
            <person name="Sutton G.G."/>
            <person name="Venter J.C."/>
            <person name="Wang Z."/>
            <person name="Woodage T."/>
            <person name="Zheng X.H."/>
            <person name="Zhong F."/>
        </authorList>
    </citation>
    <scope>NUCLEOTIDE SEQUENCE [LARGE SCALE GENOMIC DNA]</scope>
    <source>
        <strain>BN</strain>
        <strain evidence="3">Sprague-Dawley</strain>
    </source>
</reference>
<accession>A6J6Z5</accession>
<sequence>MLRVPAPFSPTQLRELGGGKTFPSWPAQLVGRFRGRRTHTCVWQKAERRGSSQTLCLSPV</sequence>
<organism evidence="2 3">
    <name type="scientific">Rattus norvegicus</name>
    <name type="common">Rat</name>
    <dbReference type="NCBI Taxonomy" id="10116"/>
    <lineage>
        <taxon>Eukaryota</taxon>
        <taxon>Metazoa</taxon>
        <taxon>Chordata</taxon>
        <taxon>Craniata</taxon>
        <taxon>Vertebrata</taxon>
        <taxon>Euteleostomi</taxon>
        <taxon>Mammalia</taxon>
        <taxon>Eutheria</taxon>
        <taxon>Euarchontoglires</taxon>
        <taxon>Glires</taxon>
        <taxon>Rodentia</taxon>
        <taxon>Myomorpha</taxon>
        <taxon>Muroidea</taxon>
        <taxon>Muridae</taxon>
        <taxon>Murinae</taxon>
        <taxon>Rattus</taxon>
    </lineage>
</organism>
<dbReference type="AlphaFoldDB" id="A6J6Z5"/>
<proteinExistence type="predicted"/>
<evidence type="ECO:0000313" key="2">
    <source>
        <dbReference type="EMBL" id="EDL98145.1"/>
    </source>
</evidence>
<dbReference type="EMBL" id="CH473977">
    <property type="protein sequence ID" value="EDL98145.1"/>
    <property type="molecule type" value="Genomic_DNA"/>
</dbReference>
<evidence type="ECO:0000256" key="1">
    <source>
        <dbReference type="SAM" id="MobiDB-lite"/>
    </source>
</evidence>
<name>A6J6Z5_RAT</name>
<gene>
    <name evidence="2" type="ORF">rCG_43998</name>
</gene>
<evidence type="ECO:0000313" key="3">
    <source>
        <dbReference type="Proteomes" id="UP000234681"/>
    </source>
</evidence>
<dbReference type="Proteomes" id="UP000234681">
    <property type="component" value="Chromosome 17"/>
</dbReference>
<feature type="region of interest" description="Disordered" evidence="1">
    <location>
        <begin position="1"/>
        <end position="20"/>
    </location>
</feature>